<dbReference type="InterPro" id="IPR045584">
    <property type="entry name" value="Pilin-like"/>
</dbReference>
<dbReference type="SUPFAM" id="SSF54523">
    <property type="entry name" value="Pili subunits"/>
    <property type="match status" value="1"/>
</dbReference>
<name>A0ABW3ZXC0_9BACI</name>
<protein>
    <submittedName>
        <fullName evidence="4">Competence type IV pilus minor pilin ComGD</fullName>
    </submittedName>
</protein>
<dbReference type="Pfam" id="PF07963">
    <property type="entry name" value="N_methyl"/>
    <property type="match status" value="1"/>
</dbReference>
<dbReference type="PIRSF" id="PIRSF021292">
    <property type="entry name" value="Competence_ComGD"/>
    <property type="match status" value="1"/>
</dbReference>
<comment type="caution">
    <text evidence="4">The sequence shown here is derived from an EMBL/GenBank/DDBJ whole genome shotgun (WGS) entry which is preliminary data.</text>
</comment>
<dbReference type="Proteomes" id="UP001597178">
    <property type="component" value="Unassembled WGS sequence"/>
</dbReference>
<gene>
    <name evidence="4" type="primary">comGD</name>
    <name evidence="4" type="ORF">ACFQ4A_15560</name>
</gene>
<evidence type="ECO:0000313" key="5">
    <source>
        <dbReference type="Proteomes" id="UP001597178"/>
    </source>
</evidence>
<evidence type="ECO:0000256" key="2">
    <source>
        <dbReference type="ARBA" id="ARBA00023287"/>
    </source>
</evidence>
<evidence type="ECO:0000313" key="4">
    <source>
        <dbReference type="EMBL" id="MFD1363067.1"/>
    </source>
</evidence>
<keyword evidence="3" id="KW-1133">Transmembrane helix</keyword>
<dbReference type="NCBIfam" id="NF040982">
    <property type="entry name" value="ComGD"/>
    <property type="match status" value="1"/>
</dbReference>
<dbReference type="InterPro" id="IPR016785">
    <property type="entry name" value="ComGD"/>
</dbReference>
<dbReference type="InterPro" id="IPR012902">
    <property type="entry name" value="N_methyl_site"/>
</dbReference>
<feature type="transmembrane region" description="Helical" evidence="3">
    <location>
        <begin position="6"/>
        <end position="26"/>
    </location>
</feature>
<evidence type="ECO:0000256" key="3">
    <source>
        <dbReference type="SAM" id="Phobius"/>
    </source>
</evidence>
<dbReference type="EMBL" id="JBHTNH010000029">
    <property type="protein sequence ID" value="MFD1363067.1"/>
    <property type="molecule type" value="Genomic_DNA"/>
</dbReference>
<evidence type="ECO:0000256" key="1">
    <source>
        <dbReference type="ARBA" id="ARBA00004241"/>
    </source>
</evidence>
<keyword evidence="5" id="KW-1185">Reference proteome</keyword>
<dbReference type="RefSeq" id="WP_382402225.1">
    <property type="nucleotide sequence ID" value="NZ_JBHTNH010000029.1"/>
</dbReference>
<proteinExistence type="predicted"/>
<keyword evidence="3" id="KW-0812">Transmembrane</keyword>
<dbReference type="Gene3D" id="3.30.700.10">
    <property type="entry name" value="Glycoprotein, Type 4 Pilin"/>
    <property type="match status" value="1"/>
</dbReference>
<comment type="subcellular location">
    <subcellularLocation>
        <location evidence="1">Cell surface</location>
    </subcellularLocation>
</comment>
<dbReference type="NCBIfam" id="TIGR02532">
    <property type="entry name" value="IV_pilin_GFxxxE"/>
    <property type="match status" value="1"/>
</dbReference>
<reference evidence="5" key="1">
    <citation type="journal article" date="2019" name="Int. J. Syst. Evol. Microbiol.">
        <title>The Global Catalogue of Microorganisms (GCM) 10K type strain sequencing project: providing services to taxonomists for standard genome sequencing and annotation.</title>
        <authorList>
            <consortium name="The Broad Institute Genomics Platform"/>
            <consortium name="The Broad Institute Genome Sequencing Center for Infectious Disease"/>
            <person name="Wu L."/>
            <person name="Ma J."/>
        </authorList>
    </citation>
    <scope>NUCLEOTIDE SEQUENCE [LARGE SCALE GENOMIC DNA]</scope>
    <source>
        <strain evidence="5">CCUG 54822</strain>
    </source>
</reference>
<organism evidence="4 5">
    <name type="scientific">Lentibacillus salinarum</name>
    <dbReference type="NCBI Taxonomy" id="446820"/>
    <lineage>
        <taxon>Bacteria</taxon>
        <taxon>Bacillati</taxon>
        <taxon>Bacillota</taxon>
        <taxon>Bacilli</taxon>
        <taxon>Bacillales</taxon>
        <taxon>Bacillaceae</taxon>
        <taxon>Lentibacillus</taxon>
    </lineage>
</organism>
<accession>A0ABW3ZXC0</accession>
<keyword evidence="2" id="KW-0178">Competence</keyword>
<keyword evidence="3" id="KW-0472">Membrane</keyword>
<sequence>MNQPDGFTLIEVLFVLAVLSVLILISTPLKVSMLDKQTENRFLQTLEMDLLYVQSMAYNSRKRYRLTFPDETHYAIKTTKKTTLLEREMPEGWSIDSRTLPNISFKSNGTIREPGTFAIKTETGTFNIVCPFGKGRCYVEKQ</sequence>